<organism evidence="1 2">
    <name type="scientific">Leptospira semungkisensis</name>
    <dbReference type="NCBI Taxonomy" id="2484985"/>
    <lineage>
        <taxon>Bacteria</taxon>
        <taxon>Pseudomonadati</taxon>
        <taxon>Spirochaetota</taxon>
        <taxon>Spirochaetia</taxon>
        <taxon>Leptospirales</taxon>
        <taxon>Leptospiraceae</taxon>
        <taxon>Leptospira</taxon>
    </lineage>
</organism>
<keyword evidence="2" id="KW-1185">Reference proteome</keyword>
<dbReference type="EMBL" id="RQEP01000018">
    <property type="protein sequence ID" value="TGK00603.1"/>
    <property type="molecule type" value="Genomic_DNA"/>
</dbReference>
<accession>A0A4R9FQ36</accession>
<protein>
    <submittedName>
        <fullName evidence="1">Uncharacterized protein</fullName>
    </submittedName>
</protein>
<evidence type="ECO:0000313" key="1">
    <source>
        <dbReference type="EMBL" id="TGK00603.1"/>
    </source>
</evidence>
<dbReference type="AlphaFoldDB" id="A0A4R9FQ36"/>
<dbReference type="OrthoDB" id="335951at2"/>
<proteinExistence type="predicted"/>
<comment type="caution">
    <text evidence="1">The sequence shown here is derived from an EMBL/GenBank/DDBJ whole genome shotgun (WGS) entry which is preliminary data.</text>
</comment>
<gene>
    <name evidence="1" type="ORF">EHO59_11670</name>
</gene>
<name>A0A4R9FQ36_9LEPT</name>
<dbReference type="Proteomes" id="UP000297453">
    <property type="component" value="Unassembled WGS sequence"/>
</dbReference>
<evidence type="ECO:0000313" key="2">
    <source>
        <dbReference type="Proteomes" id="UP000297453"/>
    </source>
</evidence>
<sequence length="113" mass="13223">MVRKLKKFRDSLPEEPDGTEMKKIIFHSILSYLSKKEGTVSKMEIKDLLFDTLSLIKGFRVEWGEIQKFGRGKLLVNYKDKVLILDVEEVSESILRIWNRYSDSPPSPKFKKS</sequence>
<reference evidence="1" key="1">
    <citation type="journal article" date="2019" name="PLoS Negl. Trop. Dis.">
        <title>Revisiting the worldwide diversity of Leptospira species in the environment.</title>
        <authorList>
            <person name="Vincent A.T."/>
            <person name="Schiettekatte O."/>
            <person name="Bourhy P."/>
            <person name="Veyrier F.J."/>
            <person name="Picardeau M."/>
        </authorList>
    </citation>
    <scope>NUCLEOTIDE SEQUENCE [LARGE SCALE GENOMIC DNA]</scope>
    <source>
        <strain evidence="1">SSS9</strain>
    </source>
</reference>